<proteinExistence type="predicted"/>
<reference evidence="2" key="1">
    <citation type="submission" date="2022-11" db="UniProtKB">
        <authorList>
            <consortium name="WormBaseParasite"/>
        </authorList>
    </citation>
    <scope>IDENTIFICATION</scope>
</reference>
<evidence type="ECO:0000313" key="2">
    <source>
        <dbReference type="WBParaSite" id="PSAMB.scaffold30size108092.g804.t1"/>
    </source>
</evidence>
<keyword evidence="1" id="KW-1185">Reference proteome</keyword>
<sequence>MVADRVSGHGEWTNRLLRDAPRLPSVRCQSYKMTDNGWVTKMARRRRKKTKKSETWGRSVAGREGSCHQCQMWRGVGGCRRPLCSTCFVRFHRRAIERVGD</sequence>
<dbReference type="WBParaSite" id="PSAMB.scaffold30size108092.g804.t1">
    <property type="protein sequence ID" value="PSAMB.scaffold30size108092.g804.t1"/>
    <property type="gene ID" value="PSAMB.scaffold30size108092.g804"/>
</dbReference>
<accession>A0A914W460</accession>
<dbReference type="AlphaFoldDB" id="A0A914W460"/>
<evidence type="ECO:0000313" key="1">
    <source>
        <dbReference type="Proteomes" id="UP000887566"/>
    </source>
</evidence>
<dbReference type="Proteomes" id="UP000887566">
    <property type="component" value="Unplaced"/>
</dbReference>
<protein>
    <submittedName>
        <fullName evidence="2">Uncharacterized protein</fullName>
    </submittedName>
</protein>
<name>A0A914W460_9BILA</name>
<organism evidence="1 2">
    <name type="scientific">Plectus sambesii</name>
    <dbReference type="NCBI Taxonomy" id="2011161"/>
    <lineage>
        <taxon>Eukaryota</taxon>
        <taxon>Metazoa</taxon>
        <taxon>Ecdysozoa</taxon>
        <taxon>Nematoda</taxon>
        <taxon>Chromadorea</taxon>
        <taxon>Plectida</taxon>
        <taxon>Plectina</taxon>
        <taxon>Plectoidea</taxon>
        <taxon>Plectidae</taxon>
        <taxon>Plectus</taxon>
    </lineage>
</organism>